<evidence type="ECO:0000313" key="1">
    <source>
        <dbReference type="EMBL" id="GAA4072085.1"/>
    </source>
</evidence>
<proteinExistence type="predicted"/>
<dbReference type="RefSeq" id="WP_344912214.1">
    <property type="nucleotide sequence ID" value="NZ_BAABDL010000088.1"/>
</dbReference>
<evidence type="ECO:0000313" key="2">
    <source>
        <dbReference type="Proteomes" id="UP001501734"/>
    </source>
</evidence>
<evidence type="ECO:0008006" key="3">
    <source>
        <dbReference type="Google" id="ProtNLM"/>
    </source>
</evidence>
<comment type="caution">
    <text evidence="1">The sequence shown here is derived from an EMBL/GenBank/DDBJ whole genome shotgun (WGS) entry which is preliminary data.</text>
</comment>
<dbReference type="InterPro" id="IPR025906">
    <property type="entry name" value="YjfB_motility"/>
</dbReference>
<protein>
    <recommendedName>
        <fullName evidence="3">Motility protein</fullName>
    </recommendedName>
</protein>
<dbReference type="Pfam" id="PF14070">
    <property type="entry name" value="YjfB_motility"/>
    <property type="match status" value="1"/>
</dbReference>
<organism evidence="1 2">
    <name type="scientific">Amphibacillus indicireducens</name>
    <dbReference type="NCBI Taxonomy" id="1076330"/>
    <lineage>
        <taxon>Bacteria</taxon>
        <taxon>Bacillati</taxon>
        <taxon>Bacillota</taxon>
        <taxon>Bacilli</taxon>
        <taxon>Bacillales</taxon>
        <taxon>Bacillaceae</taxon>
        <taxon>Amphibacillus</taxon>
    </lineage>
</organism>
<name>A0ABP7VQ21_9BACI</name>
<dbReference type="EMBL" id="BAABDL010000088">
    <property type="protein sequence ID" value="GAA4072085.1"/>
    <property type="molecule type" value="Genomic_DNA"/>
</dbReference>
<sequence length="58" mass="6542">MDIAKLSIMMSQSQLKQQASISVMKHTMDHAEMQSEQMIQMLEQSVQPHLGGNIDVRA</sequence>
<gene>
    <name evidence="1" type="ORF">GCM10022410_17040</name>
</gene>
<dbReference type="Proteomes" id="UP001501734">
    <property type="component" value="Unassembled WGS sequence"/>
</dbReference>
<reference evidence="2" key="1">
    <citation type="journal article" date="2019" name="Int. J. Syst. Evol. Microbiol.">
        <title>The Global Catalogue of Microorganisms (GCM) 10K type strain sequencing project: providing services to taxonomists for standard genome sequencing and annotation.</title>
        <authorList>
            <consortium name="The Broad Institute Genomics Platform"/>
            <consortium name="The Broad Institute Genome Sequencing Center for Infectious Disease"/>
            <person name="Wu L."/>
            <person name="Ma J."/>
        </authorList>
    </citation>
    <scope>NUCLEOTIDE SEQUENCE [LARGE SCALE GENOMIC DNA]</scope>
    <source>
        <strain evidence="2">JCM 17250</strain>
    </source>
</reference>
<accession>A0ABP7VQ21</accession>
<keyword evidence="2" id="KW-1185">Reference proteome</keyword>